<dbReference type="PROSITE" id="PS51257">
    <property type="entry name" value="PROKAR_LIPOPROTEIN"/>
    <property type="match status" value="1"/>
</dbReference>
<keyword evidence="2" id="KW-1185">Reference proteome</keyword>
<comment type="caution">
    <text evidence="1">The sequence shown here is derived from an EMBL/GenBank/DDBJ whole genome shotgun (WGS) entry which is preliminary data.</text>
</comment>
<proteinExistence type="predicted"/>
<dbReference type="Proteomes" id="UP001597131">
    <property type="component" value="Unassembled WGS sequence"/>
</dbReference>
<dbReference type="EMBL" id="JBHTLI010000001">
    <property type="protein sequence ID" value="MFD1095011.1"/>
    <property type="molecule type" value="Genomic_DNA"/>
</dbReference>
<evidence type="ECO:0000313" key="2">
    <source>
        <dbReference type="Proteomes" id="UP001597131"/>
    </source>
</evidence>
<reference evidence="2" key="1">
    <citation type="journal article" date="2019" name="Int. J. Syst. Evol. Microbiol.">
        <title>The Global Catalogue of Microorganisms (GCM) 10K type strain sequencing project: providing services to taxonomists for standard genome sequencing and annotation.</title>
        <authorList>
            <consortium name="The Broad Institute Genomics Platform"/>
            <consortium name="The Broad Institute Genome Sequencing Center for Infectious Disease"/>
            <person name="Wu L."/>
            <person name="Ma J."/>
        </authorList>
    </citation>
    <scope>NUCLEOTIDE SEQUENCE [LARGE SCALE GENOMIC DNA]</scope>
    <source>
        <strain evidence="2">CCUG 64793</strain>
    </source>
</reference>
<evidence type="ECO:0000313" key="1">
    <source>
        <dbReference type="EMBL" id="MFD1095011.1"/>
    </source>
</evidence>
<sequence>MKRVFVLATLLIMSASSLISCRDTKEKETVIKEVEVEKEPEVKEVEVEKEREGILERTAKEVDKEVNKEIDEEIEKIGDDN</sequence>
<protein>
    <submittedName>
        <fullName evidence="1">Uncharacterized protein</fullName>
    </submittedName>
</protein>
<accession>A0ABW3NQG7</accession>
<dbReference type="RefSeq" id="WP_380743375.1">
    <property type="nucleotide sequence ID" value="NZ_JBHTLI010000001.1"/>
</dbReference>
<gene>
    <name evidence="1" type="ORF">ACFQ3Q_04560</name>
</gene>
<name>A0ABW3NQG7_9FLAO</name>
<organism evidence="1 2">
    <name type="scientific">Salegentibacter chungangensis</name>
    <dbReference type="NCBI Taxonomy" id="1335724"/>
    <lineage>
        <taxon>Bacteria</taxon>
        <taxon>Pseudomonadati</taxon>
        <taxon>Bacteroidota</taxon>
        <taxon>Flavobacteriia</taxon>
        <taxon>Flavobacteriales</taxon>
        <taxon>Flavobacteriaceae</taxon>
        <taxon>Salegentibacter</taxon>
    </lineage>
</organism>